<gene>
    <name evidence="4" type="ORF">FF38_12498</name>
</gene>
<evidence type="ECO:0000256" key="2">
    <source>
        <dbReference type="PIRNR" id="PIRNR028739"/>
    </source>
</evidence>
<sequence length="466" mass="52206">MQTWLRISLLLCTFGFFREMRPSEPFVVEYLTGPDRNITSEELNREIYPFGTYSVLVQLILVFLVTDILRYKPIIILSACAGIVLFAILLWTHTVWELIIGQIFYGTFMASEVAYYTYIYAKVEKSRYQIVSGHTRSAILCGKFLGGVFAQVLVSTESLNYRGLHYISFASQIVSLIIALALPPVQQSIYFYKAEVDDNTTERVNTSNEPTTLALENGNTELALEKKASSTTETPTTIAKPKFSWKNASRLLLQHTVSAYSNRTVLKWSIWWSLATCGQLQVISYAQILWKDIDENHESFYNGGVEATVTLLGAAAAMAAGLMNGVRHKKWHMWILTICSILMGAFLIISAVTNLLWVAYVMYVIFGVFYFFVITIASAIVAQNLSDDSFGLIFGINTLVALVLQTILTLVVVTDSLGFGLDPRNQYIVYGFYFVALAIVYALAVVVGQIVKCFRKSDEISVNSTQ</sequence>
<dbReference type="OMA" id="VWKSFEN"/>
<name>A0A0L0C6F9_LUCCU</name>
<feature type="transmembrane region" description="Helical" evidence="3">
    <location>
        <begin position="427"/>
        <end position="447"/>
    </location>
</feature>
<evidence type="ECO:0000313" key="4">
    <source>
        <dbReference type="EMBL" id="KNC27836.1"/>
    </source>
</evidence>
<dbReference type="PANTHER" id="PTHR10686">
    <property type="entry name" value="FOLATE TRANSPORTER"/>
    <property type="match status" value="1"/>
</dbReference>
<feature type="transmembrane region" description="Helical" evidence="3">
    <location>
        <begin position="99"/>
        <end position="121"/>
    </location>
</feature>
<feature type="transmembrane region" description="Helical" evidence="3">
    <location>
        <begin position="270"/>
        <end position="288"/>
    </location>
</feature>
<dbReference type="EMBL" id="JRES01000841">
    <property type="protein sequence ID" value="KNC27836.1"/>
    <property type="molecule type" value="Genomic_DNA"/>
</dbReference>
<organism evidence="4 5">
    <name type="scientific">Lucilia cuprina</name>
    <name type="common">Green bottle fly</name>
    <name type="synonym">Australian sheep blowfly</name>
    <dbReference type="NCBI Taxonomy" id="7375"/>
    <lineage>
        <taxon>Eukaryota</taxon>
        <taxon>Metazoa</taxon>
        <taxon>Ecdysozoa</taxon>
        <taxon>Arthropoda</taxon>
        <taxon>Hexapoda</taxon>
        <taxon>Insecta</taxon>
        <taxon>Pterygota</taxon>
        <taxon>Neoptera</taxon>
        <taxon>Endopterygota</taxon>
        <taxon>Diptera</taxon>
        <taxon>Brachycera</taxon>
        <taxon>Muscomorpha</taxon>
        <taxon>Oestroidea</taxon>
        <taxon>Calliphoridae</taxon>
        <taxon>Luciliinae</taxon>
        <taxon>Lucilia</taxon>
    </lineage>
</organism>
<dbReference type="InterPro" id="IPR036259">
    <property type="entry name" value="MFS_trans_sf"/>
</dbReference>
<feature type="transmembrane region" description="Helical" evidence="3">
    <location>
        <begin position="49"/>
        <end position="69"/>
    </location>
</feature>
<dbReference type="Proteomes" id="UP000037069">
    <property type="component" value="Unassembled WGS sequence"/>
</dbReference>
<dbReference type="AlphaFoldDB" id="A0A0L0C6F9"/>
<keyword evidence="2 3" id="KW-0472">Membrane</keyword>
<evidence type="ECO:0000256" key="3">
    <source>
        <dbReference type="SAM" id="Phobius"/>
    </source>
</evidence>
<dbReference type="PIRSF" id="PIRSF028739">
    <property type="entry name" value="Folate_carrier"/>
    <property type="match status" value="1"/>
</dbReference>
<dbReference type="InterPro" id="IPR002666">
    <property type="entry name" value="Folate_carrier"/>
</dbReference>
<comment type="subcellular location">
    <subcellularLocation>
        <location evidence="2">Membrane</location>
        <topology evidence="2">Multi-pass membrane protein</topology>
    </subcellularLocation>
</comment>
<dbReference type="NCBIfam" id="TIGR00806">
    <property type="entry name" value="rfc"/>
    <property type="match status" value="1"/>
</dbReference>
<proteinExistence type="inferred from homology"/>
<keyword evidence="3" id="KW-1133">Transmembrane helix</keyword>
<dbReference type="SUPFAM" id="SSF103473">
    <property type="entry name" value="MFS general substrate transporter"/>
    <property type="match status" value="1"/>
</dbReference>
<dbReference type="Pfam" id="PF01770">
    <property type="entry name" value="Folate_carrier"/>
    <property type="match status" value="1"/>
</dbReference>
<dbReference type="OrthoDB" id="18814at2759"/>
<evidence type="ECO:0000313" key="5">
    <source>
        <dbReference type="Proteomes" id="UP000037069"/>
    </source>
</evidence>
<feature type="transmembrane region" description="Helical" evidence="3">
    <location>
        <begin position="74"/>
        <end position="93"/>
    </location>
</feature>
<keyword evidence="3" id="KW-0812">Transmembrane</keyword>
<dbReference type="PANTHER" id="PTHR10686:SF18">
    <property type="entry name" value="IP11787P-RELATED"/>
    <property type="match status" value="1"/>
</dbReference>
<keyword evidence="5" id="KW-1185">Reference proteome</keyword>
<keyword evidence="2" id="KW-0813">Transport</keyword>
<dbReference type="GO" id="GO:0005886">
    <property type="term" value="C:plasma membrane"/>
    <property type="evidence" value="ECO:0007669"/>
    <property type="project" value="UniProtKB-UniRule"/>
</dbReference>
<feature type="transmembrane region" description="Helical" evidence="3">
    <location>
        <begin position="389"/>
        <end position="412"/>
    </location>
</feature>
<comment type="similarity">
    <text evidence="1 2">Belongs to the reduced folate carrier (RFC) transporter (TC 2.A.48) family.</text>
</comment>
<dbReference type="Gene3D" id="1.20.1250.20">
    <property type="entry name" value="MFS general substrate transporter like domains"/>
    <property type="match status" value="1"/>
</dbReference>
<feature type="transmembrane region" description="Helical" evidence="3">
    <location>
        <begin position="363"/>
        <end position="382"/>
    </location>
</feature>
<feature type="transmembrane region" description="Helical" evidence="3">
    <location>
        <begin position="334"/>
        <end position="357"/>
    </location>
</feature>
<dbReference type="GO" id="GO:0090482">
    <property type="term" value="F:vitamin transmembrane transporter activity"/>
    <property type="evidence" value="ECO:0007669"/>
    <property type="project" value="InterPro"/>
</dbReference>
<accession>A0A0L0C6F9</accession>
<feature type="transmembrane region" description="Helical" evidence="3">
    <location>
        <begin position="300"/>
        <end position="322"/>
    </location>
</feature>
<evidence type="ECO:0008006" key="6">
    <source>
        <dbReference type="Google" id="ProtNLM"/>
    </source>
</evidence>
<evidence type="ECO:0000256" key="1">
    <source>
        <dbReference type="ARBA" id="ARBA00005773"/>
    </source>
</evidence>
<protein>
    <recommendedName>
        <fullName evidence="6">Thiamine transporter 2</fullName>
    </recommendedName>
</protein>
<reference evidence="4 5" key="1">
    <citation type="journal article" date="2015" name="Nat. Commun.">
        <title>Lucilia cuprina genome unlocks parasitic fly biology to underpin future interventions.</title>
        <authorList>
            <person name="Anstead C.A."/>
            <person name="Korhonen P.K."/>
            <person name="Young N.D."/>
            <person name="Hall R.S."/>
            <person name="Jex A.R."/>
            <person name="Murali S.C."/>
            <person name="Hughes D.S."/>
            <person name="Lee S.F."/>
            <person name="Perry T."/>
            <person name="Stroehlein A.J."/>
            <person name="Ansell B.R."/>
            <person name="Breugelmans B."/>
            <person name="Hofmann A."/>
            <person name="Qu J."/>
            <person name="Dugan S."/>
            <person name="Lee S.L."/>
            <person name="Chao H."/>
            <person name="Dinh H."/>
            <person name="Han Y."/>
            <person name="Doddapaneni H.V."/>
            <person name="Worley K.C."/>
            <person name="Muzny D.M."/>
            <person name="Ioannidis P."/>
            <person name="Waterhouse R.M."/>
            <person name="Zdobnov E.M."/>
            <person name="James P.J."/>
            <person name="Bagnall N.H."/>
            <person name="Kotze A.C."/>
            <person name="Gibbs R.A."/>
            <person name="Richards S."/>
            <person name="Batterham P."/>
            <person name="Gasser R.B."/>
        </authorList>
    </citation>
    <scope>NUCLEOTIDE SEQUENCE [LARGE SCALE GENOMIC DNA]</scope>
    <source>
        <strain evidence="4 5">LS</strain>
        <tissue evidence="4">Full body</tissue>
    </source>
</reference>
<comment type="caution">
    <text evidence="4">The sequence shown here is derived from an EMBL/GenBank/DDBJ whole genome shotgun (WGS) entry which is preliminary data.</text>
</comment>